<name>A0ABQ6LL32_9RHOB</name>
<proteinExistence type="inferred from homology"/>
<keyword evidence="4 5" id="KW-0274">FAD</keyword>
<dbReference type="SUPFAM" id="SSF51905">
    <property type="entry name" value="FAD/NAD(P)-binding domain"/>
    <property type="match status" value="1"/>
</dbReference>
<dbReference type="PIRSF" id="PIRSF000137">
    <property type="entry name" value="Alcohol_oxidase"/>
    <property type="match status" value="1"/>
</dbReference>
<evidence type="ECO:0000256" key="2">
    <source>
        <dbReference type="ARBA" id="ARBA00010790"/>
    </source>
</evidence>
<dbReference type="PROSITE" id="PS00624">
    <property type="entry name" value="GMC_OXRED_2"/>
    <property type="match status" value="1"/>
</dbReference>
<evidence type="ECO:0000256" key="1">
    <source>
        <dbReference type="ARBA" id="ARBA00001974"/>
    </source>
</evidence>
<evidence type="ECO:0000259" key="7">
    <source>
        <dbReference type="PROSITE" id="PS00624"/>
    </source>
</evidence>
<dbReference type="PROSITE" id="PS00623">
    <property type="entry name" value="GMC_OXRED_1"/>
    <property type="match status" value="1"/>
</dbReference>
<sequence>MEADFVIVGAGSAGCVLANRLSADPANRVVLLEAGGRDLNPWIHVPVGYFRTMHNPNTDWCYKTEPDPGLNGRRLDWPRGKTLGGSSSINGLLYVRGQREDYDHWAQLGNRGWGWDDVLPLFKRSETHEDGESAVHGGSGGLSVSRIRAKSEIAEAFIAAAVEMGVPRTEDYNGESQEGAGYFHQTARGGFRCSSARAFLNPAKGRKNLEIVTHAHTERLLFAEDDPHRVTGVAFDRRGTRQTVTLRPGGEVILSAGAIGSPQLLELSGIGRGDVLAQAGVALRHELPGVGECLQDHLQIRLVYEVNVPTLNDTINRFLPRMGIGLEYLLRRTGPMSLGASQVAIFAKSMEGLETPDIQFHFQPLSADKPGIEMHPFPGITSSVCQLRPESRGHIHIASPRAADYPKIVPNYLSATADQLCAVRAVRFARAMTKTRALEPFIVREHVPDTDPQTDEEILEAARSISQTIYHPTSTCRMGADPQAVVDDRLRVHGLRGLRVADASVMPAIVSGNTNAPAIMIGEKASDMILADRRGR</sequence>
<evidence type="ECO:0000256" key="3">
    <source>
        <dbReference type="ARBA" id="ARBA00022630"/>
    </source>
</evidence>
<reference evidence="8 9" key="1">
    <citation type="submission" date="2023-04" db="EMBL/GenBank/DDBJ databases">
        <title>Marinoamorphus aggregata gen. nov., sp. Nov., isolate from tissue of brittle star Ophioplocus japonicus.</title>
        <authorList>
            <person name="Kawano K."/>
            <person name="Sawayama S."/>
            <person name="Nakagawa S."/>
        </authorList>
    </citation>
    <scope>NUCLEOTIDE SEQUENCE [LARGE SCALE GENOMIC DNA]</scope>
    <source>
        <strain evidence="8 9">NKW23</strain>
    </source>
</reference>
<dbReference type="InterPro" id="IPR036188">
    <property type="entry name" value="FAD/NAD-bd_sf"/>
</dbReference>
<comment type="cofactor">
    <cofactor evidence="1">
        <name>FAD</name>
        <dbReference type="ChEBI" id="CHEBI:57692"/>
    </cofactor>
</comment>
<keyword evidence="9" id="KW-1185">Reference proteome</keyword>
<dbReference type="InterPro" id="IPR007867">
    <property type="entry name" value="GMC_OxRtase_C"/>
</dbReference>
<gene>
    <name evidence="8" type="ORF">LNKW23_31430</name>
</gene>
<feature type="domain" description="Glucose-methanol-choline oxidoreductase N-terminal" evidence="7">
    <location>
        <begin position="257"/>
        <end position="271"/>
    </location>
</feature>
<comment type="caution">
    <text evidence="8">The sequence shown here is derived from an EMBL/GenBank/DDBJ whole genome shotgun (WGS) entry which is preliminary data.</text>
</comment>
<dbReference type="Proteomes" id="UP001239909">
    <property type="component" value="Unassembled WGS sequence"/>
</dbReference>
<dbReference type="SUPFAM" id="SSF54373">
    <property type="entry name" value="FAD-linked reductases, C-terminal domain"/>
    <property type="match status" value="1"/>
</dbReference>
<dbReference type="PANTHER" id="PTHR11552:SF147">
    <property type="entry name" value="CHOLINE DEHYDROGENASE, MITOCHONDRIAL"/>
    <property type="match status" value="1"/>
</dbReference>
<dbReference type="EMBL" id="BSYI01000026">
    <property type="protein sequence ID" value="GMG83929.1"/>
    <property type="molecule type" value="Genomic_DNA"/>
</dbReference>
<comment type="similarity">
    <text evidence="2 5">Belongs to the GMC oxidoreductase family.</text>
</comment>
<organism evidence="8 9">
    <name type="scientific">Paralimibaculum aggregatum</name>
    <dbReference type="NCBI Taxonomy" id="3036245"/>
    <lineage>
        <taxon>Bacteria</taxon>
        <taxon>Pseudomonadati</taxon>
        <taxon>Pseudomonadota</taxon>
        <taxon>Alphaproteobacteria</taxon>
        <taxon>Rhodobacterales</taxon>
        <taxon>Paracoccaceae</taxon>
        <taxon>Paralimibaculum</taxon>
    </lineage>
</organism>
<dbReference type="Pfam" id="PF00732">
    <property type="entry name" value="GMC_oxred_N"/>
    <property type="match status" value="1"/>
</dbReference>
<dbReference type="Gene3D" id="3.30.560.10">
    <property type="entry name" value="Glucose Oxidase, domain 3"/>
    <property type="match status" value="1"/>
</dbReference>
<protein>
    <submittedName>
        <fullName evidence="8">GMC family oxidoreductase</fullName>
    </submittedName>
</protein>
<dbReference type="Pfam" id="PF05199">
    <property type="entry name" value="GMC_oxred_C"/>
    <property type="match status" value="1"/>
</dbReference>
<dbReference type="Gene3D" id="3.50.50.60">
    <property type="entry name" value="FAD/NAD(P)-binding domain"/>
    <property type="match status" value="1"/>
</dbReference>
<dbReference type="InterPro" id="IPR012132">
    <property type="entry name" value="GMC_OxRdtase"/>
</dbReference>
<evidence type="ECO:0000313" key="9">
    <source>
        <dbReference type="Proteomes" id="UP001239909"/>
    </source>
</evidence>
<accession>A0ABQ6LL32</accession>
<dbReference type="RefSeq" id="WP_285672778.1">
    <property type="nucleotide sequence ID" value="NZ_BSYI01000026.1"/>
</dbReference>
<feature type="domain" description="Glucose-methanol-choline oxidoreductase N-terminal" evidence="6">
    <location>
        <begin position="80"/>
        <end position="103"/>
    </location>
</feature>
<keyword evidence="3 5" id="KW-0285">Flavoprotein</keyword>
<evidence type="ECO:0000259" key="6">
    <source>
        <dbReference type="PROSITE" id="PS00623"/>
    </source>
</evidence>
<dbReference type="InterPro" id="IPR000172">
    <property type="entry name" value="GMC_OxRdtase_N"/>
</dbReference>
<evidence type="ECO:0000256" key="4">
    <source>
        <dbReference type="ARBA" id="ARBA00022827"/>
    </source>
</evidence>
<evidence type="ECO:0000313" key="8">
    <source>
        <dbReference type="EMBL" id="GMG83929.1"/>
    </source>
</evidence>
<dbReference type="PANTHER" id="PTHR11552">
    <property type="entry name" value="GLUCOSE-METHANOL-CHOLINE GMC OXIDOREDUCTASE"/>
    <property type="match status" value="1"/>
</dbReference>
<evidence type="ECO:0000256" key="5">
    <source>
        <dbReference type="RuleBase" id="RU003968"/>
    </source>
</evidence>